<evidence type="ECO:0000313" key="3">
    <source>
        <dbReference type="Proteomes" id="UP000198287"/>
    </source>
</evidence>
<feature type="transmembrane region" description="Helical" evidence="1">
    <location>
        <begin position="416"/>
        <end position="433"/>
    </location>
</feature>
<feature type="transmembrane region" description="Helical" evidence="1">
    <location>
        <begin position="377"/>
        <end position="396"/>
    </location>
</feature>
<feature type="non-terminal residue" evidence="2">
    <location>
        <position position="676"/>
    </location>
</feature>
<name>A0A226DV93_FOLCA</name>
<evidence type="ECO:0000313" key="2">
    <source>
        <dbReference type="EMBL" id="OXA48990.1"/>
    </source>
</evidence>
<evidence type="ECO:0000256" key="1">
    <source>
        <dbReference type="SAM" id="Phobius"/>
    </source>
</evidence>
<feature type="transmembrane region" description="Helical" evidence="1">
    <location>
        <begin position="353"/>
        <end position="370"/>
    </location>
</feature>
<sequence>MNFYFFFHYLGLYYFTADAILSELVVPLLSQSVRDSFQFYTTEIQYYLDVFADCTKIVIIDHNKNINLGQSPIILSNKTTQEAKLIDYRLSFRRIRNPSRHCWAIFDLLSNHGKITGYDFQQRRPLANGLGQQFLIYRISLKNMLDAVFKTLARRLRYLRHLEIILIGTEEVISGLQAYTRETRVLNMQYHNVYHRAELLVDGNPSKTWYAISCFLDTVSECFNKFAVIGQAVTNLNKYFVGSESAFRGKSPETRLKKWYDDGSKKQKLYEVADLVPFTQFVSFWTFQDAHSQDIISNITPYHSYLICIQLPDAYITKLPLVLAKVQTFSFISCYKVKSDTVVLSGLVTPFDIESWLLLFSVFLMFVIIFKLQPRKFSYEGAVVGIGMLLESSILWDLKLFPTGFPAKLPQFGIRLTIGVWAMMSGTVLTNWYKAAFTMEMIVPVIYLPPWQTWLDIDGMQALLPIHLFDDSANSDESRSNLEFFLRIYNRIISFSSATRYKNFLNRMDTTMTKFHTIVTPEDDVGNQFERIFDNKIVQESPITPIRYNDTDRLLTSLSSCEKIAYLDTTETIAALNPFVNDNQAAIKYLSGIEPFFAVYHGWVDYTIRGNYVQNRLKIMISSGIYSHWESWFRLAKPPKLFHHYGNWTYPRFSAVSQLNYTSKIVAGFCICGICL</sequence>
<keyword evidence="1" id="KW-0812">Transmembrane</keyword>
<keyword evidence="1" id="KW-0472">Membrane</keyword>
<keyword evidence="3" id="KW-1185">Reference proteome</keyword>
<accession>A0A226DV93</accession>
<protein>
    <submittedName>
        <fullName evidence="2">Dynein light chain 1, axonemal</fullName>
    </submittedName>
</protein>
<dbReference type="EMBL" id="LNIX01000011">
    <property type="protein sequence ID" value="OXA48990.1"/>
    <property type="molecule type" value="Genomic_DNA"/>
</dbReference>
<dbReference type="Proteomes" id="UP000198287">
    <property type="component" value="Unassembled WGS sequence"/>
</dbReference>
<gene>
    <name evidence="2" type="ORF">Fcan01_16254</name>
</gene>
<dbReference type="AlphaFoldDB" id="A0A226DV93"/>
<keyword evidence="1" id="KW-1133">Transmembrane helix</keyword>
<proteinExistence type="predicted"/>
<comment type="caution">
    <text evidence="2">The sequence shown here is derived from an EMBL/GenBank/DDBJ whole genome shotgun (WGS) entry which is preliminary data.</text>
</comment>
<organism evidence="2 3">
    <name type="scientific">Folsomia candida</name>
    <name type="common">Springtail</name>
    <dbReference type="NCBI Taxonomy" id="158441"/>
    <lineage>
        <taxon>Eukaryota</taxon>
        <taxon>Metazoa</taxon>
        <taxon>Ecdysozoa</taxon>
        <taxon>Arthropoda</taxon>
        <taxon>Hexapoda</taxon>
        <taxon>Collembola</taxon>
        <taxon>Entomobryomorpha</taxon>
        <taxon>Isotomoidea</taxon>
        <taxon>Isotomidae</taxon>
        <taxon>Proisotominae</taxon>
        <taxon>Folsomia</taxon>
    </lineage>
</organism>
<reference evidence="2 3" key="1">
    <citation type="submission" date="2015-12" db="EMBL/GenBank/DDBJ databases">
        <title>The genome of Folsomia candida.</title>
        <authorList>
            <person name="Faddeeva A."/>
            <person name="Derks M.F."/>
            <person name="Anvar Y."/>
            <person name="Smit S."/>
            <person name="Van Straalen N."/>
            <person name="Roelofs D."/>
        </authorList>
    </citation>
    <scope>NUCLEOTIDE SEQUENCE [LARGE SCALE GENOMIC DNA]</scope>
    <source>
        <strain evidence="2 3">VU population</strain>
        <tissue evidence="2">Whole body</tissue>
    </source>
</reference>